<dbReference type="InterPro" id="IPR009241">
    <property type="entry name" value="HigB-like"/>
</dbReference>
<accession>A0AAE3JHY8</accession>
<comment type="caution">
    <text evidence="1">The sequence shown here is derived from an EMBL/GenBank/DDBJ whole genome shotgun (WGS) entry which is preliminary data.</text>
</comment>
<dbReference type="Proteomes" id="UP001198163">
    <property type="component" value="Unassembled WGS sequence"/>
</dbReference>
<evidence type="ECO:0000313" key="2">
    <source>
        <dbReference type="Proteomes" id="UP001198163"/>
    </source>
</evidence>
<proteinExistence type="predicted"/>
<gene>
    <name evidence="1" type="ORF">K7J14_02705</name>
</gene>
<dbReference type="EMBL" id="JAINWA010000001">
    <property type="protein sequence ID" value="MCD1653608.1"/>
    <property type="molecule type" value="Genomic_DNA"/>
</dbReference>
<protein>
    <submittedName>
        <fullName evidence="1">Type II toxin-antitoxin system RelE/ParE family toxin</fullName>
    </submittedName>
</protein>
<name>A0AAE3JHY8_9SPIR</name>
<keyword evidence="2" id="KW-1185">Reference proteome</keyword>
<organism evidence="1 2">
    <name type="scientific">Teretinema zuelzerae</name>
    <dbReference type="NCBI Taxonomy" id="156"/>
    <lineage>
        <taxon>Bacteria</taxon>
        <taxon>Pseudomonadati</taxon>
        <taxon>Spirochaetota</taxon>
        <taxon>Spirochaetia</taxon>
        <taxon>Spirochaetales</taxon>
        <taxon>Treponemataceae</taxon>
        <taxon>Teretinema</taxon>
    </lineage>
</organism>
<dbReference type="AlphaFoldDB" id="A0AAE3JHY8"/>
<reference evidence="1" key="1">
    <citation type="submission" date="2021-08" db="EMBL/GenBank/DDBJ databases">
        <title>Comparative analyses of Brucepasteria parasyntrophica and Teretinema zuelzerae.</title>
        <authorList>
            <person name="Song Y."/>
            <person name="Brune A."/>
        </authorList>
    </citation>
    <scope>NUCLEOTIDE SEQUENCE</scope>
    <source>
        <strain evidence="1">DSM 1903</strain>
    </source>
</reference>
<dbReference type="Pfam" id="PF05973">
    <property type="entry name" value="Gp49"/>
    <property type="match status" value="1"/>
</dbReference>
<sequence>MWKVVATDEYLKWFGLQDGDSKESILSKVILLEEFGPSLGRPHVDTLKGSSMRNLKELRARTTSHVLRVLFYFDEDRQALLLIGGDKKGKNEKEFYDRLIHQAESLIKRYRH</sequence>
<dbReference type="RefSeq" id="WP_230752783.1">
    <property type="nucleotide sequence ID" value="NZ_JAINWA010000001.1"/>
</dbReference>
<evidence type="ECO:0000313" key="1">
    <source>
        <dbReference type="EMBL" id="MCD1653608.1"/>
    </source>
</evidence>